<reference evidence="1 2" key="1">
    <citation type="journal article" date="2017" name="Nat. Microbiol.">
        <title>Natural product diversity associated with the nematode symbionts Photorhabdus and Xenorhabdus.</title>
        <authorList>
            <person name="Tobias N.J."/>
            <person name="Wolff H."/>
            <person name="Djahanschiri B."/>
            <person name="Grundmann F."/>
            <person name="Kronenwerth M."/>
            <person name="Shi Y.M."/>
            <person name="Simonyi S."/>
            <person name="Grun P."/>
            <person name="Shapiro-Ilan D."/>
            <person name="Pidot S.J."/>
            <person name="Stinear T.P."/>
            <person name="Ebersberger I."/>
            <person name="Bode H.B."/>
        </authorList>
    </citation>
    <scope>NUCLEOTIDE SEQUENCE [LARGE SCALE GENOMIC DNA]</scope>
    <source>
        <strain evidence="1 2">DSM 22670</strain>
    </source>
</reference>
<dbReference type="AlphaFoldDB" id="A0A2D0K844"/>
<proteinExistence type="predicted"/>
<evidence type="ECO:0000313" key="1">
    <source>
        <dbReference type="EMBL" id="PHM59530.1"/>
    </source>
</evidence>
<comment type="caution">
    <text evidence="1">The sequence shown here is derived from an EMBL/GenBank/DDBJ whole genome shotgun (WGS) entry which is preliminary data.</text>
</comment>
<evidence type="ECO:0000313" key="2">
    <source>
        <dbReference type="Proteomes" id="UP000222168"/>
    </source>
</evidence>
<gene>
    <name evidence="1" type="ORF">Xish_03649</name>
</gene>
<sequence>MGMFDEVRAINISHKNFYQSHRNYIFQTKDLKCDGSEYCVFNGDLYQEVDNK</sequence>
<organism evidence="1 2">
    <name type="scientific">Xenorhabdus ishibashii</name>
    <dbReference type="NCBI Taxonomy" id="1034471"/>
    <lineage>
        <taxon>Bacteria</taxon>
        <taxon>Pseudomonadati</taxon>
        <taxon>Pseudomonadota</taxon>
        <taxon>Gammaproteobacteria</taxon>
        <taxon>Enterobacterales</taxon>
        <taxon>Morganellaceae</taxon>
        <taxon>Xenorhabdus</taxon>
    </lineage>
</organism>
<name>A0A2D0K844_9GAMM</name>
<dbReference type="Proteomes" id="UP000222168">
    <property type="component" value="Unassembled WGS sequence"/>
</dbReference>
<accession>A0A2D0K844</accession>
<protein>
    <submittedName>
        <fullName evidence="1">Uncharacterized protein</fullName>
    </submittedName>
</protein>
<dbReference type="EMBL" id="NJAK01000003">
    <property type="protein sequence ID" value="PHM59530.1"/>
    <property type="molecule type" value="Genomic_DNA"/>
</dbReference>
<keyword evidence="2" id="KW-1185">Reference proteome</keyword>